<feature type="region of interest" description="Disordered" evidence="1">
    <location>
        <begin position="39"/>
        <end position="60"/>
    </location>
</feature>
<protein>
    <submittedName>
        <fullName evidence="2">Uncharacterized protein</fullName>
    </submittedName>
</protein>
<gene>
    <name evidence="2" type="ORF">CONLIGDRAFT_687565</name>
</gene>
<dbReference type="InParanoid" id="A0A1J7IMV7"/>
<dbReference type="AlphaFoldDB" id="A0A1J7IMV7"/>
<dbReference type="OrthoDB" id="64893at2759"/>
<reference evidence="2 3" key="1">
    <citation type="submission" date="2016-10" db="EMBL/GenBank/DDBJ databases">
        <title>Draft genome sequence of Coniochaeta ligniaria NRRL30616, a lignocellulolytic fungus for bioabatement of inhibitors in plant biomass hydrolysates.</title>
        <authorList>
            <consortium name="DOE Joint Genome Institute"/>
            <person name="Jimenez D.J."/>
            <person name="Hector R.E."/>
            <person name="Riley R."/>
            <person name="Sun H."/>
            <person name="Grigoriev I.V."/>
            <person name="Van Elsas J.D."/>
            <person name="Nichols N.N."/>
        </authorList>
    </citation>
    <scope>NUCLEOTIDE SEQUENCE [LARGE SCALE GENOMIC DNA]</scope>
    <source>
        <strain evidence="2 3">NRRL 30616</strain>
    </source>
</reference>
<sequence length="177" mass="18793">MSAESAGSFIRLICDLPGRDYAAKASNGKLKLGEIGRSTDPTQLLLPSKDSTRSSGAGLAVDMDDTEGLTLTKRATTAARVSDSAIKETYLAPSACGRNRPPAQPRPPFPARLMVVPSEQDGPVKVGKGVVEGDNFNSNLAPVLDIFPLERNFFLGNTIAMVGLDCVALYGWMGHRT</sequence>
<name>A0A1J7IMV7_9PEZI</name>
<dbReference type="EMBL" id="KV875114">
    <property type="protein sequence ID" value="OIW22457.1"/>
    <property type="molecule type" value="Genomic_DNA"/>
</dbReference>
<proteinExistence type="predicted"/>
<organism evidence="2 3">
    <name type="scientific">Coniochaeta ligniaria NRRL 30616</name>
    <dbReference type="NCBI Taxonomy" id="1408157"/>
    <lineage>
        <taxon>Eukaryota</taxon>
        <taxon>Fungi</taxon>
        <taxon>Dikarya</taxon>
        <taxon>Ascomycota</taxon>
        <taxon>Pezizomycotina</taxon>
        <taxon>Sordariomycetes</taxon>
        <taxon>Sordariomycetidae</taxon>
        <taxon>Coniochaetales</taxon>
        <taxon>Coniochaetaceae</taxon>
        <taxon>Coniochaeta</taxon>
    </lineage>
</organism>
<dbReference type="Proteomes" id="UP000182658">
    <property type="component" value="Unassembled WGS sequence"/>
</dbReference>
<accession>A0A1J7IMV7</accession>
<evidence type="ECO:0000313" key="2">
    <source>
        <dbReference type="EMBL" id="OIW22457.1"/>
    </source>
</evidence>
<evidence type="ECO:0000313" key="3">
    <source>
        <dbReference type="Proteomes" id="UP000182658"/>
    </source>
</evidence>
<keyword evidence="3" id="KW-1185">Reference proteome</keyword>
<evidence type="ECO:0000256" key="1">
    <source>
        <dbReference type="SAM" id="MobiDB-lite"/>
    </source>
</evidence>